<evidence type="ECO:0000256" key="7">
    <source>
        <dbReference type="SAM" id="Phobius"/>
    </source>
</evidence>
<accession>A0A921ICB8</accession>
<dbReference type="CDD" id="cd01127">
    <property type="entry name" value="TrwB_TraG_TraD_VirD4"/>
    <property type="match status" value="2"/>
</dbReference>
<feature type="transmembrane region" description="Helical" evidence="7">
    <location>
        <begin position="195"/>
        <end position="215"/>
    </location>
</feature>
<protein>
    <submittedName>
        <fullName evidence="9">Type IV secretory system conjugative DNA transfer family protein</fullName>
    </submittedName>
</protein>
<dbReference type="InterPro" id="IPR003688">
    <property type="entry name" value="TraG/VirD4"/>
</dbReference>
<evidence type="ECO:0000259" key="8">
    <source>
        <dbReference type="Pfam" id="PF12696"/>
    </source>
</evidence>
<gene>
    <name evidence="9" type="ORF">K8V06_04900</name>
</gene>
<comment type="subcellular location">
    <subcellularLocation>
        <location evidence="1">Cell membrane</location>
        <topology evidence="1">Multi-pass membrane protein</topology>
    </subcellularLocation>
</comment>
<organism evidence="9 10">
    <name type="scientific">Ligilactobacillus salivarius</name>
    <dbReference type="NCBI Taxonomy" id="1624"/>
    <lineage>
        <taxon>Bacteria</taxon>
        <taxon>Bacillati</taxon>
        <taxon>Bacillota</taxon>
        <taxon>Bacilli</taxon>
        <taxon>Lactobacillales</taxon>
        <taxon>Lactobacillaceae</taxon>
        <taxon>Ligilactobacillus</taxon>
    </lineage>
</organism>
<feature type="transmembrane region" description="Helical" evidence="7">
    <location>
        <begin position="94"/>
        <end position="117"/>
    </location>
</feature>
<evidence type="ECO:0000256" key="1">
    <source>
        <dbReference type="ARBA" id="ARBA00004651"/>
    </source>
</evidence>
<keyword evidence="3" id="KW-1003">Cell membrane</keyword>
<evidence type="ECO:0000256" key="5">
    <source>
        <dbReference type="ARBA" id="ARBA00022989"/>
    </source>
</evidence>
<feature type="domain" description="TraD/TraG TraM recognition site" evidence="8">
    <location>
        <begin position="771"/>
        <end position="889"/>
    </location>
</feature>
<evidence type="ECO:0000256" key="3">
    <source>
        <dbReference type="ARBA" id="ARBA00022475"/>
    </source>
</evidence>
<reference evidence="9" key="2">
    <citation type="submission" date="2021-09" db="EMBL/GenBank/DDBJ databases">
        <authorList>
            <person name="Gilroy R."/>
        </authorList>
    </citation>
    <scope>NUCLEOTIDE SEQUENCE</scope>
    <source>
        <strain evidence="9">CHK189-29639</strain>
    </source>
</reference>
<comment type="similarity">
    <text evidence="2">Belongs to the VirD4/TraG family.</text>
</comment>
<dbReference type="EMBL" id="DYVK01000049">
    <property type="protein sequence ID" value="HJG15460.1"/>
    <property type="molecule type" value="Genomic_DNA"/>
</dbReference>
<evidence type="ECO:0000313" key="9">
    <source>
        <dbReference type="EMBL" id="HJG15460.1"/>
    </source>
</evidence>
<dbReference type="InterPro" id="IPR032689">
    <property type="entry name" value="TraG-D_C"/>
</dbReference>
<evidence type="ECO:0000256" key="2">
    <source>
        <dbReference type="ARBA" id="ARBA00008806"/>
    </source>
</evidence>
<evidence type="ECO:0000313" key="10">
    <source>
        <dbReference type="Proteomes" id="UP000759256"/>
    </source>
</evidence>
<dbReference type="GO" id="GO:0005886">
    <property type="term" value="C:plasma membrane"/>
    <property type="evidence" value="ECO:0007669"/>
    <property type="project" value="UniProtKB-SubCell"/>
</dbReference>
<dbReference type="SUPFAM" id="SSF52540">
    <property type="entry name" value="P-loop containing nucleoside triphosphate hydrolases"/>
    <property type="match status" value="1"/>
</dbReference>
<dbReference type="AlphaFoldDB" id="A0A921ICB8"/>
<comment type="caution">
    <text evidence="9">The sequence shown here is derived from an EMBL/GenBank/DDBJ whole genome shotgun (WGS) entry which is preliminary data.</text>
</comment>
<dbReference type="Pfam" id="PF12696">
    <property type="entry name" value="TraG-D_C"/>
    <property type="match status" value="1"/>
</dbReference>
<proteinExistence type="inferred from homology"/>
<dbReference type="Gene3D" id="3.40.50.300">
    <property type="entry name" value="P-loop containing nucleotide triphosphate hydrolases"/>
    <property type="match status" value="1"/>
</dbReference>
<dbReference type="Proteomes" id="UP000759256">
    <property type="component" value="Unassembled WGS sequence"/>
</dbReference>
<sequence length="1018" mass="116706">MGLLLEMIEIIYNLLIGLSRVTFNLFFGSWRRCILTLILVGIVTFVVYQYRNNHKNDYKNKESVLIIKWFESLSQESRKKNESKVKELIRVIKAVGSIISLFFLDVGIHFMNLFPFWNRQRKRFKKEVKPRLRFKTWRSLLGMMGLFGLLSLMFSAYLTSIVRECLRIILSYVKNQNVYFDCKSLYLTNLFNFKILLEIPTIAIPLALLLFFLAIKSAKINWEHYRNYNNNEHGDDRFATVRELKHQYVMIPDRKERYKGKSGIPIVHLNAFNIQGLTLSSRMVYSSNRLNKIMTNLEKNALLSQYKAGYYLVDQQTINVLIVGGTRTGKGESMVNPTIDIISRAKDQSSMIIGDPKGELSQASYETLRKRNYNVQILSFQDMDFSVSYNPLALAISAAKHGYYEKVQARVNKVAEAIYRTPKKNGVGTGNQKYWEDTSISLFNAIAIALIDRAAEAIKVGEKDAWETVTIRNVATFLTDLGSEFVFVDENNEVTSPDNEAAMRKTKLTHYFDTLRQINQLRYSKFREMADINFRSSDFASEETKGNIYSSMLSGINLFLQDNIARLTSKNNLNLLDFGNPRRLTIQFRTSANVALPNPYAFQTATINIFEDKAQRLGIKRTGKQLIKNAKATIDEAGYLTYVISPELPERTRIEVTFDSPNNEAEIFDHKYIFKATKEYERKQGRIVIDRYTRDKILLGMKIEVVQKPKATIFDKQSIEFVYSEKPLALFLVTPPNRNEYGFLFTLLIDQIFNANYEVALNGGRSNIRRIQFLFDEFANIPAVPNLSQKLSIALGQNFQFMLIVQNLEQLIEKYGQEETANVIGNSSLFSLIKTNSLDTNEKFSKMLGNKTIDTRKLAQAVLNEANPNVDQSTEKQELLTVTQLAKLQAGEVVTIRTVKARDLKGHKVTPDPVFAHGRTEMPFRYMFLDDEFDQSKTAADIGYKSLHRGLNLKALSINPLVTAAALDEWVKAVKAKKDTSFPTRYYKLAKKEETKKTIADQKEEVLADEFNTGLDLP</sequence>
<evidence type="ECO:0000256" key="6">
    <source>
        <dbReference type="ARBA" id="ARBA00023136"/>
    </source>
</evidence>
<keyword evidence="5 7" id="KW-1133">Transmembrane helix</keyword>
<keyword evidence="6 7" id="KW-0472">Membrane</keyword>
<dbReference type="PANTHER" id="PTHR37937:SF1">
    <property type="entry name" value="CONJUGATIVE TRANSFER: DNA TRANSPORT"/>
    <property type="match status" value="1"/>
</dbReference>
<reference evidence="9" key="1">
    <citation type="journal article" date="2021" name="PeerJ">
        <title>Extensive microbial diversity within the chicken gut microbiome revealed by metagenomics and culture.</title>
        <authorList>
            <person name="Gilroy R."/>
            <person name="Ravi A."/>
            <person name="Getino M."/>
            <person name="Pursley I."/>
            <person name="Horton D.L."/>
            <person name="Alikhan N.F."/>
            <person name="Baker D."/>
            <person name="Gharbi K."/>
            <person name="Hall N."/>
            <person name="Watson M."/>
            <person name="Adriaenssens E.M."/>
            <person name="Foster-Nyarko E."/>
            <person name="Jarju S."/>
            <person name="Secka A."/>
            <person name="Antonio M."/>
            <person name="Oren A."/>
            <person name="Chaudhuri R.R."/>
            <person name="La Ragione R."/>
            <person name="Hildebrand F."/>
            <person name="Pallen M.J."/>
        </authorList>
    </citation>
    <scope>NUCLEOTIDE SEQUENCE</scope>
    <source>
        <strain evidence="9">CHK189-29639</strain>
    </source>
</reference>
<evidence type="ECO:0000256" key="4">
    <source>
        <dbReference type="ARBA" id="ARBA00022692"/>
    </source>
</evidence>
<dbReference type="Pfam" id="PF02534">
    <property type="entry name" value="T4SS-DNA_transf"/>
    <property type="match status" value="1"/>
</dbReference>
<dbReference type="PANTHER" id="PTHR37937">
    <property type="entry name" value="CONJUGATIVE TRANSFER: DNA TRANSPORT"/>
    <property type="match status" value="1"/>
</dbReference>
<dbReference type="InterPro" id="IPR051539">
    <property type="entry name" value="T4SS-coupling_protein"/>
</dbReference>
<feature type="transmembrane region" description="Helical" evidence="7">
    <location>
        <begin position="137"/>
        <end position="158"/>
    </location>
</feature>
<dbReference type="NCBIfam" id="NF045973">
    <property type="entry name" value="conju_CD1115"/>
    <property type="match status" value="1"/>
</dbReference>
<feature type="transmembrane region" description="Helical" evidence="7">
    <location>
        <begin position="33"/>
        <end position="50"/>
    </location>
</feature>
<keyword evidence="4 7" id="KW-0812">Transmembrane</keyword>
<dbReference type="InterPro" id="IPR027417">
    <property type="entry name" value="P-loop_NTPase"/>
</dbReference>
<name>A0A921ICB8_9LACO</name>